<dbReference type="EMBL" id="OD008896">
    <property type="protein sequence ID" value="CAD7415202.1"/>
    <property type="molecule type" value="Genomic_DNA"/>
</dbReference>
<reference evidence="1" key="1">
    <citation type="submission" date="2020-11" db="EMBL/GenBank/DDBJ databases">
        <authorList>
            <person name="Tran Van P."/>
        </authorList>
    </citation>
    <scope>NUCLEOTIDE SEQUENCE</scope>
</reference>
<evidence type="ECO:0000313" key="1">
    <source>
        <dbReference type="EMBL" id="CAD7415202.1"/>
    </source>
</evidence>
<proteinExistence type="predicted"/>
<accession>A0A7R9DKE8</accession>
<protein>
    <submittedName>
        <fullName evidence="1">Uncharacterized protein</fullName>
    </submittedName>
</protein>
<organism evidence="1">
    <name type="scientific">Timema poppense</name>
    <name type="common">Walking stick</name>
    <dbReference type="NCBI Taxonomy" id="170557"/>
    <lineage>
        <taxon>Eukaryota</taxon>
        <taxon>Metazoa</taxon>
        <taxon>Ecdysozoa</taxon>
        <taxon>Arthropoda</taxon>
        <taxon>Hexapoda</taxon>
        <taxon>Insecta</taxon>
        <taxon>Pterygota</taxon>
        <taxon>Neoptera</taxon>
        <taxon>Polyneoptera</taxon>
        <taxon>Phasmatodea</taxon>
        <taxon>Timematodea</taxon>
        <taxon>Timematoidea</taxon>
        <taxon>Timematidae</taxon>
        <taxon>Timema</taxon>
    </lineage>
</organism>
<gene>
    <name evidence="1" type="ORF">TPSB3V08_LOCUS10177</name>
</gene>
<name>A0A7R9DKE8_TIMPO</name>
<dbReference type="AlphaFoldDB" id="A0A7R9DKE8"/>
<sequence length="64" mass="6850">MAEPSIAVILGTKSNPTIVSDSPITDPGSAVKLGDPLQVLNGLRWHFHVLDEHASQRTKLVTSC</sequence>